<accession>A0A017S2Y4</accession>
<dbReference type="OrthoDB" id="421038at2759"/>
<evidence type="ECO:0000256" key="1">
    <source>
        <dbReference type="ARBA" id="ARBA00004609"/>
    </source>
</evidence>
<protein>
    <recommendedName>
        <fullName evidence="11">1,3-beta-glucanosyltransferase</fullName>
        <ecNumber evidence="11">2.4.1.-</ecNumber>
    </recommendedName>
</protein>
<dbReference type="SUPFAM" id="SSF51445">
    <property type="entry name" value="(Trans)glycosidases"/>
    <property type="match status" value="1"/>
</dbReference>
<dbReference type="EC" id="2.4.1.-" evidence="11"/>
<comment type="subcellular location">
    <subcellularLocation>
        <location evidence="1 11">Cell membrane</location>
        <topology evidence="1 11">Lipid-anchor</topology>
        <topology evidence="1 11">GPI-anchor</topology>
    </subcellularLocation>
</comment>
<keyword evidence="6 11" id="KW-0732">Signal</keyword>
<evidence type="ECO:0000256" key="6">
    <source>
        <dbReference type="ARBA" id="ARBA00022729"/>
    </source>
</evidence>
<proteinExistence type="inferred from homology"/>
<dbReference type="EMBL" id="KK088450">
    <property type="protein sequence ID" value="EYE90994.1"/>
    <property type="molecule type" value="Genomic_DNA"/>
</dbReference>
<evidence type="ECO:0000256" key="8">
    <source>
        <dbReference type="ARBA" id="ARBA00023180"/>
    </source>
</evidence>
<feature type="signal peptide" evidence="11">
    <location>
        <begin position="1"/>
        <end position="20"/>
    </location>
</feature>
<dbReference type="Pfam" id="PF03198">
    <property type="entry name" value="Glyco_hydro_72"/>
    <property type="match status" value="1"/>
</dbReference>
<gene>
    <name evidence="13" type="ORF">EURHEDRAFT_389921</name>
</gene>
<keyword evidence="3" id="KW-1003">Cell membrane</keyword>
<dbReference type="InterPro" id="IPR017853">
    <property type="entry name" value="GH"/>
</dbReference>
<evidence type="ECO:0000256" key="3">
    <source>
        <dbReference type="ARBA" id="ARBA00022475"/>
    </source>
</evidence>
<dbReference type="GO" id="GO:0042124">
    <property type="term" value="F:1,3-beta-glucanosyltransferase activity"/>
    <property type="evidence" value="ECO:0007669"/>
    <property type="project" value="TreeGrafter"/>
</dbReference>
<reference evidence="14" key="1">
    <citation type="journal article" date="2014" name="Nat. Commun.">
        <title>Genomic adaptations of the halophilic Dead Sea filamentous fungus Eurotium rubrum.</title>
        <authorList>
            <person name="Kis-Papo T."/>
            <person name="Weig A.R."/>
            <person name="Riley R."/>
            <person name="Persoh D."/>
            <person name="Salamov A."/>
            <person name="Sun H."/>
            <person name="Lipzen A."/>
            <person name="Wasser S.P."/>
            <person name="Rambold G."/>
            <person name="Grigoriev I.V."/>
            <person name="Nevo E."/>
        </authorList>
    </citation>
    <scope>NUCLEOTIDE SEQUENCE [LARGE SCALE GENOMIC DNA]</scope>
    <source>
        <strain evidence="14">CBS 135680</strain>
    </source>
</reference>
<keyword evidence="7 11" id="KW-0472">Membrane</keyword>
<dbReference type="PANTHER" id="PTHR31468">
    <property type="entry name" value="1,3-BETA-GLUCANOSYLTRANSFERASE GAS1"/>
    <property type="match status" value="1"/>
</dbReference>
<evidence type="ECO:0000256" key="11">
    <source>
        <dbReference type="RuleBase" id="RU361209"/>
    </source>
</evidence>
<comment type="similarity">
    <text evidence="2 11">Belongs to the glycosyl hydrolase 72 family.</text>
</comment>
<feature type="chain" id="PRO_5005101083" description="1,3-beta-glucanosyltransferase" evidence="11">
    <location>
        <begin position="21"/>
        <end position="577"/>
    </location>
</feature>
<dbReference type="GO" id="GO:0071970">
    <property type="term" value="P:fungal-type cell wall (1-&gt;3)-beta-D-glucan biosynthetic process"/>
    <property type="evidence" value="ECO:0007669"/>
    <property type="project" value="TreeGrafter"/>
</dbReference>
<evidence type="ECO:0000313" key="14">
    <source>
        <dbReference type="Proteomes" id="UP000019804"/>
    </source>
</evidence>
<feature type="compositionally biased region" description="Polar residues" evidence="12">
    <location>
        <begin position="539"/>
        <end position="550"/>
    </location>
</feature>
<keyword evidence="5 11" id="KW-0808">Transferase</keyword>
<dbReference type="RefSeq" id="XP_040634684.1">
    <property type="nucleotide sequence ID" value="XM_040779805.1"/>
</dbReference>
<evidence type="ECO:0000256" key="2">
    <source>
        <dbReference type="ARBA" id="ARBA00007528"/>
    </source>
</evidence>
<name>A0A017S2Y4_ASPRC</name>
<evidence type="ECO:0000256" key="9">
    <source>
        <dbReference type="ARBA" id="ARBA00023288"/>
    </source>
</evidence>
<dbReference type="InterPro" id="IPR004886">
    <property type="entry name" value="Glucanosyltransferase"/>
</dbReference>
<dbReference type="GO" id="GO:0005886">
    <property type="term" value="C:plasma membrane"/>
    <property type="evidence" value="ECO:0007669"/>
    <property type="project" value="UniProtKB-SubCell"/>
</dbReference>
<comment type="function">
    <text evidence="10">Splits internally a 1,3-beta-glucan molecule and transfers the newly generated reducing end (the donor) to the non-reducing end of another 1,3-beta-glucan molecule (the acceptor) forming a 1,3-beta linkage, resulting in the elongation of 1,3-beta-glucan chains in the cell wall. Involved in cell wall morphogenesis.</text>
</comment>
<feature type="compositionally biased region" description="Acidic residues" evidence="12">
    <location>
        <begin position="433"/>
        <end position="446"/>
    </location>
</feature>
<keyword evidence="14" id="KW-1185">Reference proteome</keyword>
<dbReference type="AlphaFoldDB" id="A0A017S2Y4"/>
<dbReference type="Proteomes" id="UP000019804">
    <property type="component" value="Unassembled WGS sequence"/>
</dbReference>
<evidence type="ECO:0000256" key="5">
    <source>
        <dbReference type="ARBA" id="ARBA00022679"/>
    </source>
</evidence>
<evidence type="ECO:0000256" key="12">
    <source>
        <dbReference type="SAM" id="MobiDB-lite"/>
    </source>
</evidence>
<dbReference type="Gene3D" id="3.20.20.80">
    <property type="entry name" value="Glycosidases"/>
    <property type="match status" value="1"/>
</dbReference>
<sequence>MPSPSNILTTLVALAATASAVTPVVVDGKDFVNSETKERFPIIGVDYQPGGAGGFSTKKDPLSSPKDCLRDAALMQRLGVNTIRVYNLSPTLNHDECASIFNAAGIYMILDVNSPLQGDNLDRTQPWNSYNPGYFEQVFGIIEGFKDYPNTLAFFSGNEVINEQSAHAVPAYIRAVQRDMKAYISKHATRSIPVGYSAADVRNILLDQANYFQCDIKSTDSRADFFGLNSYSWCGDSDYHASGYDVLTEDFVNSSFPVIFSEYGCNAVQPRKFSEVQALYGEKMSTAFAGGLVYEYAQEENDYGLVVVDSNGDAKLREDFDALREQYSKLDMQRLKEASKAHTDAEPVECSSSLITSGEFLDSFELPERLEGVQKLIDNGCGGKGGKIVGFGGRDVTQKIHGANGEEVSGVSLNVKEDESGKKPATDDKDSDDKDNDNEDKDNNEDKDEKNDEAKHEDKDEDKDDKHSSNDTNTNDDNDSAAETTTQTPQTTQAPEATTSSSATQSTITPTPSTHNANTISTPNSSSSSSTIIHATANDASPSASPTPTYYTGAGSKPSSSMLFSLLSGVAGLAALL</sequence>
<feature type="compositionally biased region" description="Basic and acidic residues" evidence="12">
    <location>
        <begin position="447"/>
        <end position="469"/>
    </location>
</feature>
<dbReference type="GO" id="GO:0098552">
    <property type="term" value="C:side of membrane"/>
    <property type="evidence" value="ECO:0007669"/>
    <property type="project" value="UniProtKB-KW"/>
</dbReference>
<keyword evidence="8" id="KW-0325">Glycoprotein</keyword>
<dbReference type="GO" id="GO:0031505">
    <property type="term" value="P:fungal-type cell wall organization"/>
    <property type="evidence" value="ECO:0007669"/>
    <property type="project" value="TreeGrafter"/>
</dbReference>
<organism evidence="13 14">
    <name type="scientific">Aspergillus ruber (strain CBS 135680)</name>
    <dbReference type="NCBI Taxonomy" id="1388766"/>
    <lineage>
        <taxon>Eukaryota</taxon>
        <taxon>Fungi</taxon>
        <taxon>Dikarya</taxon>
        <taxon>Ascomycota</taxon>
        <taxon>Pezizomycotina</taxon>
        <taxon>Eurotiomycetes</taxon>
        <taxon>Eurotiomycetidae</taxon>
        <taxon>Eurotiales</taxon>
        <taxon>Aspergillaceae</taxon>
        <taxon>Aspergillus</taxon>
        <taxon>Aspergillus subgen. Aspergillus</taxon>
    </lineage>
</organism>
<evidence type="ECO:0000313" key="13">
    <source>
        <dbReference type="EMBL" id="EYE90994.1"/>
    </source>
</evidence>
<keyword evidence="9 11" id="KW-0449">Lipoprotein</keyword>
<keyword evidence="4 11" id="KW-0336">GPI-anchor</keyword>
<evidence type="ECO:0000256" key="4">
    <source>
        <dbReference type="ARBA" id="ARBA00022622"/>
    </source>
</evidence>
<evidence type="ECO:0000256" key="7">
    <source>
        <dbReference type="ARBA" id="ARBA00023136"/>
    </source>
</evidence>
<dbReference type="HOGENOM" id="CLU_021855_1_2_1"/>
<dbReference type="GeneID" id="63694929"/>
<dbReference type="FunFam" id="3.20.20.80:FF:000032">
    <property type="entry name" value="1,3-beta-glucanosyltransferase"/>
    <property type="match status" value="1"/>
</dbReference>
<feature type="compositionally biased region" description="Basic and acidic residues" evidence="12">
    <location>
        <begin position="415"/>
        <end position="432"/>
    </location>
</feature>
<feature type="compositionally biased region" description="Low complexity" evidence="12">
    <location>
        <begin position="481"/>
        <end position="538"/>
    </location>
</feature>
<evidence type="ECO:0000256" key="10">
    <source>
        <dbReference type="ARBA" id="ARBA00025026"/>
    </source>
</evidence>
<dbReference type="PANTHER" id="PTHR31468:SF4">
    <property type="entry name" value="1,3-BETA-GLUCANOSYLTRANSFERASE GAS3-RELATED"/>
    <property type="match status" value="1"/>
</dbReference>
<feature type="region of interest" description="Disordered" evidence="12">
    <location>
        <begin position="401"/>
        <end position="558"/>
    </location>
</feature>